<evidence type="ECO:0000313" key="1">
    <source>
        <dbReference type="EMBL" id="CAB4142431.1"/>
    </source>
</evidence>
<sequence>MDRVGIKQRAYDGAYEVHAYIRHRNTEDQSPVWTTVGVFGRQDDADRCRATWARRVNGGKSK</sequence>
<accession>A0A6J5M8C1</accession>
<organism evidence="1">
    <name type="scientific">uncultured Caudovirales phage</name>
    <dbReference type="NCBI Taxonomy" id="2100421"/>
    <lineage>
        <taxon>Viruses</taxon>
        <taxon>Duplodnaviria</taxon>
        <taxon>Heunggongvirae</taxon>
        <taxon>Uroviricota</taxon>
        <taxon>Caudoviricetes</taxon>
        <taxon>Peduoviridae</taxon>
        <taxon>Maltschvirus</taxon>
        <taxon>Maltschvirus maltsch</taxon>
    </lineage>
</organism>
<protein>
    <submittedName>
        <fullName evidence="1">Uncharacterized protein</fullName>
    </submittedName>
</protein>
<gene>
    <name evidence="1" type="ORF">UFOVP452_11</name>
</gene>
<dbReference type="EMBL" id="LR796413">
    <property type="protein sequence ID" value="CAB4142431.1"/>
    <property type="molecule type" value="Genomic_DNA"/>
</dbReference>
<proteinExistence type="predicted"/>
<reference evidence="1" key="1">
    <citation type="submission" date="2020-04" db="EMBL/GenBank/DDBJ databases">
        <authorList>
            <person name="Chiriac C."/>
            <person name="Salcher M."/>
            <person name="Ghai R."/>
            <person name="Kavagutti S V."/>
        </authorList>
    </citation>
    <scope>NUCLEOTIDE SEQUENCE</scope>
</reference>
<name>A0A6J5M8C1_9CAUD</name>